<feature type="transmembrane region" description="Helical" evidence="1">
    <location>
        <begin position="12"/>
        <end position="34"/>
    </location>
</feature>
<dbReference type="InterPro" id="IPR046350">
    <property type="entry name" value="Cystatin_sf"/>
</dbReference>
<evidence type="ECO:0000313" key="4">
    <source>
        <dbReference type="EMBL" id="HIZ54205.1"/>
    </source>
</evidence>
<dbReference type="InterPro" id="IPR025711">
    <property type="entry name" value="PepSY"/>
</dbReference>
<reference evidence="4" key="2">
    <citation type="submission" date="2021-04" db="EMBL/GenBank/DDBJ databases">
        <authorList>
            <person name="Gilroy R."/>
        </authorList>
    </citation>
    <scope>NUCLEOTIDE SEQUENCE</scope>
    <source>
        <strain evidence="4">CHK172-16539</strain>
    </source>
</reference>
<dbReference type="Proteomes" id="UP000824063">
    <property type="component" value="Unassembled WGS sequence"/>
</dbReference>
<proteinExistence type="predicted"/>
<evidence type="ECO:0000313" key="5">
    <source>
        <dbReference type="Proteomes" id="UP000824063"/>
    </source>
</evidence>
<reference evidence="4" key="1">
    <citation type="journal article" date="2021" name="PeerJ">
        <title>Extensive microbial diversity within the chicken gut microbiome revealed by metagenomics and culture.</title>
        <authorList>
            <person name="Gilroy R."/>
            <person name="Ravi A."/>
            <person name="Getino M."/>
            <person name="Pursley I."/>
            <person name="Horton D.L."/>
            <person name="Alikhan N.F."/>
            <person name="Baker D."/>
            <person name="Gharbi K."/>
            <person name="Hall N."/>
            <person name="Watson M."/>
            <person name="Adriaenssens E.M."/>
            <person name="Foster-Nyarko E."/>
            <person name="Jarju S."/>
            <person name="Secka A."/>
            <person name="Antonio M."/>
            <person name="Oren A."/>
            <person name="Chaudhuri R.R."/>
            <person name="La Ragione R."/>
            <person name="Hildebrand F."/>
            <person name="Pallen M.J."/>
        </authorList>
    </citation>
    <scope>NUCLEOTIDE SEQUENCE</scope>
    <source>
        <strain evidence="4">CHK172-16539</strain>
    </source>
</reference>
<dbReference type="Gene3D" id="3.10.450.40">
    <property type="match status" value="1"/>
</dbReference>
<dbReference type="Pfam" id="PF17881">
    <property type="entry name" value="TseB"/>
    <property type="match status" value="1"/>
</dbReference>
<protein>
    <submittedName>
        <fullName evidence="4">DUF5590 domain-containing protein</fullName>
    </submittedName>
</protein>
<dbReference type="SUPFAM" id="SSF54403">
    <property type="entry name" value="Cystatin/monellin"/>
    <property type="match status" value="2"/>
</dbReference>
<dbReference type="EMBL" id="DXBN01000224">
    <property type="protein sequence ID" value="HIZ54205.1"/>
    <property type="molecule type" value="Genomic_DNA"/>
</dbReference>
<feature type="domain" description="PepSY" evidence="2">
    <location>
        <begin position="105"/>
        <end position="161"/>
    </location>
</feature>
<sequence>MSQMDSKEKKTVVGLFISIVVLLVIILIFSLVYIRASRPMRQARDEAVELANKHVSLKSVDRFYWFTREETYFSLMAEDEKGKEIVVIIPKSGQEILILNQNEGITEKKAKSIIQKTFPNETVKKVTLGVYQEQVVWEVMTKVSDEERYHLLDFNDGNLIKSIPTIE</sequence>
<accession>A0A9D2F836</accession>
<keyword evidence="1" id="KW-0472">Membrane</keyword>
<evidence type="ECO:0000259" key="3">
    <source>
        <dbReference type="Pfam" id="PF17881"/>
    </source>
</evidence>
<name>A0A9D2F836_9ENTE</name>
<evidence type="ECO:0000256" key="1">
    <source>
        <dbReference type="SAM" id="Phobius"/>
    </source>
</evidence>
<feature type="domain" description="Cell wall elongation regulator TseB-like" evidence="3">
    <location>
        <begin position="46"/>
        <end position="90"/>
    </location>
</feature>
<dbReference type="AlphaFoldDB" id="A0A9D2F836"/>
<dbReference type="InterPro" id="IPR041401">
    <property type="entry name" value="TseB-like_dom"/>
</dbReference>
<keyword evidence="1" id="KW-1133">Transmembrane helix</keyword>
<comment type="caution">
    <text evidence="4">The sequence shown here is derived from an EMBL/GenBank/DDBJ whole genome shotgun (WGS) entry which is preliminary data.</text>
</comment>
<organism evidence="4 5">
    <name type="scientific">Candidatus Enterococcus avicola</name>
    <dbReference type="NCBI Taxonomy" id="2838561"/>
    <lineage>
        <taxon>Bacteria</taxon>
        <taxon>Bacillati</taxon>
        <taxon>Bacillota</taxon>
        <taxon>Bacilli</taxon>
        <taxon>Lactobacillales</taxon>
        <taxon>Enterococcaceae</taxon>
        <taxon>Enterococcus</taxon>
    </lineage>
</organism>
<gene>
    <name evidence="4" type="ORF">IAA20_09710</name>
</gene>
<dbReference type="Pfam" id="PF03413">
    <property type="entry name" value="PepSY"/>
    <property type="match status" value="1"/>
</dbReference>
<keyword evidence="1" id="KW-0812">Transmembrane</keyword>
<evidence type="ECO:0000259" key="2">
    <source>
        <dbReference type="Pfam" id="PF03413"/>
    </source>
</evidence>